<dbReference type="Proteomes" id="UP001296104">
    <property type="component" value="Unassembled WGS sequence"/>
</dbReference>
<evidence type="ECO:0008006" key="3">
    <source>
        <dbReference type="Google" id="ProtNLM"/>
    </source>
</evidence>
<organism evidence="1 2">
    <name type="scientific">Lecanosticta acicola</name>
    <dbReference type="NCBI Taxonomy" id="111012"/>
    <lineage>
        <taxon>Eukaryota</taxon>
        <taxon>Fungi</taxon>
        <taxon>Dikarya</taxon>
        <taxon>Ascomycota</taxon>
        <taxon>Pezizomycotina</taxon>
        <taxon>Dothideomycetes</taxon>
        <taxon>Dothideomycetidae</taxon>
        <taxon>Mycosphaerellales</taxon>
        <taxon>Mycosphaerellaceae</taxon>
        <taxon>Lecanosticta</taxon>
    </lineage>
</organism>
<accession>A0AAI8Z0B3</accession>
<gene>
    <name evidence="1" type="ORF">LECACI_7A005260</name>
</gene>
<proteinExistence type="predicted"/>
<dbReference type="InterPro" id="IPR036047">
    <property type="entry name" value="F-box-like_dom_sf"/>
</dbReference>
<evidence type="ECO:0000313" key="1">
    <source>
        <dbReference type="EMBL" id="CAK4029407.1"/>
    </source>
</evidence>
<name>A0AAI8Z0B3_9PEZI</name>
<reference evidence="1" key="1">
    <citation type="submission" date="2023-11" db="EMBL/GenBank/DDBJ databases">
        <authorList>
            <person name="Alioto T."/>
            <person name="Alioto T."/>
            <person name="Gomez Garrido J."/>
        </authorList>
    </citation>
    <scope>NUCLEOTIDE SEQUENCE</scope>
</reference>
<keyword evidence="2" id="KW-1185">Reference proteome</keyword>
<protein>
    <recommendedName>
        <fullName evidence="3">F-box domain-containing protein</fullName>
    </recommendedName>
</protein>
<dbReference type="SUPFAM" id="SSF81383">
    <property type="entry name" value="F-box domain"/>
    <property type="match status" value="1"/>
</dbReference>
<sequence length="202" mass="23304">MSAHAQQQREESAYEKVFRVSELAEAVLLELPPRQVLRNQIVCRQWKEVIKGSIPLQEALFFRPLTITPPVHYESEHDHWAISEAPRSRVIVFQFPLLDSNLRGSLLSQSSWRRQLVTQPPLEKCKVIHSTLTHYEEKNLSAPEEGGGVRAGQISELETSEWHRGGLSIDGWRTWRTCSDNWRMLPAREFLGLLIQEIKGED</sequence>
<comment type="caution">
    <text evidence="1">The sequence shown here is derived from an EMBL/GenBank/DDBJ whole genome shotgun (WGS) entry which is preliminary data.</text>
</comment>
<evidence type="ECO:0000313" key="2">
    <source>
        <dbReference type="Proteomes" id="UP001296104"/>
    </source>
</evidence>
<dbReference type="EMBL" id="CAVMBE010000033">
    <property type="protein sequence ID" value="CAK4029407.1"/>
    <property type="molecule type" value="Genomic_DNA"/>
</dbReference>
<dbReference type="AlphaFoldDB" id="A0AAI8Z0B3"/>
<dbReference type="Gene3D" id="1.20.1280.50">
    <property type="match status" value="1"/>
</dbReference>